<dbReference type="Gene3D" id="1.20.5.1030">
    <property type="entry name" value="Preprotein translocase secy subunit"/>
    <property type="match status" value="1"/>
</dbReference>
<evidence type="ECO:0000256" key="9">
    <source>
        <dbReference type="HAMAP-Rule" id="MF_00422"/>
    </source>
</evidence>
<keyword evidence="5 9" id="KW-0653">Protein transport</keyword>
<dbReference type="PROSITE" id="PS01067">
    <property type="entry name" value="SECE_SEC61G"/>
    <property type="match status" value="1"/>
</dbReference>
<evidence type="ECO:0000256" key="7">
    <source>
        <dbReference type="ARBA" id="ARBA00023010"/>
    </source>
</evidence>
<organism evidence="10 11">
    <name type="scientific">Candidatus Kuenenbacteria bacterium CG08_land_8_20_14_0_20_37_23</name>
    <dbReference type="NCBI Taxonomy" id="1974617"/>
    <lineage>
        <taxon>Bacteria</taxon>
        <taxon>Candidatus Kueneniibacteriota</taxon>
    </lineage>
</organism>
<dbReference type="Proteomes" id="UP000230586">
    <property type="component" value="Unassembled WGS sequence"/>
</dbReference>
<dbReference type="GO" id="GO:0006605">
    <property type="term" value="P:protein targeting"/>
    <property type="evidence" value="ECO:0007669"/>
    <property type="project" value="UniProtKB-UniRule"/>
</dbReference>
<dbReference type="GO" id="GO:0005886">
    <property type="term" value="C:plasma membrane"/>
    <property type="evidence" value="ECO:0007669"/>
    <property type="project" value="UniProtKB-SubCell"/>
</dbReference>
<keyword evidence="7 9" id="KW-0811">Translocation</keyword>
<dbReference type="PANTHER" id="PTHR33910:SF1">
    <property type="entry name" value="PROTEIN TRANSLOCASE SUBUNIT SECE"/>
    <property type="match status" value="1"/>
</dbReference>
<dbReference type="NCBIfam" id="TIGR00964">
    <property type="entry name" value="secE_bact"/>
    <property type="match status" value="1"/>
</dbReference>
<dbReference type="PANTHER" id="PTHR33910">
    <property type="entry name" value="PROTEIN TRANSLOCASE SUBUNIT SECE"/>
    <property type="match status" value="1"/>
</dbReference>
<dbReference type="GO" id="GO:0043952">
    <property type="term" value="P:protein transport by the Sec complex"/>
    <property type="evidence" value="ECO:0007669"/>
    <property type="project" value="UniProtKB-UniRule"/>
</dbReference>
<keyword evidence="2 9" id="KW-0813">Transport</keyword>
<evidence type="ECO:0000256" key="1">
    <source>
        <dbReference type="ARBA" id="ARBA00004370"/>
    </source>
</evidence>
<dbReference type="HAMAP" id="MF_00422">
    <property type="entry name" value="SecE"/>
    <property type="match status" value="1"/>
</dbReference>
<dbReference type="InterPro" id="IPR005807">
    <property type="entry name" value="SecE_bac"/>
</dbReference>
<protein>
    <recommendedName>
        <fullName evidence="9">Protein translocase subunit SecE</fullName>
    </recommendedName>
</protein>
<comment type="subunit">
    <text evidence="9">Component of the Sec protein translocase complex. Heterotrimer consisting of SecY, SecE and SecG subunits. The heterotrimers can form oligomers, although 1 heterotrimer is thought to be able to translocate proteins. Interacts with the ribosome. Interacts with SecDF, and other proteins may be involved. Interacts with SecA.</text>
</comment>
<comment type="similarity">
    <text evidence="9">Belongs to the SecE/SEC61-gamma family.</text>
</comment>
<dbReference type="AlphaFoldDB" id="A0A2M6XSZ4"/>
<dbReference type="Pfam" id="PF00584">
    <property type="entry name" value="SecE"/>
    <property type="match status" value="1"/>
</dbReference>
<gene>
    <name evidence="9" type="primary">secE</name>
    <name evidence="10" type="ORF">COT27_01430</name>
</gene>
<evidence type="ECO:0000256" key="8">
    <source>
        <dbReference type="ARBA" id="ARBA00023136"/>
    </source>
</evidence>
<feature type="transmembrane region" description="Helical" evidence="9">
    <location>
        <begin position="26"/>
        <end position="51"/>
    </location>
</feature>
<evidence type="ECO:0000256" key="5">
    <source>
        <dbReference type="ARBA" id="ARBA00022927"/>
    </source>
</evidence>
<evidence type="ECO:0000256" key="6">
    <source>
        <dbReference type="ARBA" id="ARBA00022989"/>
    </source>
</evidence>
<dbReference type="GO" id="GO:0009306">
    <property type="term" value="P:protein secretion"/>
    <property type="evidence" value="ECO:0007669"/>
    <property type="project" value="UniProtKB-UniRule"/>
</dbReference>
<comment type="function">
    <text evidence="9">Essential subunit of the Sec protein translocation channel SecYEG. Clamps together the 2 halves of SecY. May contact the channel plug during translocation.</text>
</comment>
<proteinExistence type="inferred from homology"/>
<evidence type="ECO:0000313" key="11">
    <source>
        <dbReference type="Proteomes" id="UP000230586"/>
    </source>
</evidence>
<comment type="caution">
    <text evidence="10">The sequence shown here is derived from an EMBL/GenBank/DDBJ whole genome shotgun (WGS) entry which is preliminary data.</text>
</comment>
<keyword evidence="6 9" id="KW-1133">Transmembrane helix</keyword>
<reference evidence="11" key="1">
    <citation type="submission" date="2017-09" db="EMBL/GenBank/DDBJ databases">
        <title>Depth-based differentiation of microbial function through sediment-hosted aquifers and enrichment of novel symbionts in the deep terrestrial subsurface.</title>
        <authorList>
            <person name="Probst A.J."/>
            <person name="Ladd B."/>
            <person name="Jarett J.K."/>
            <person name="Geller-Mcgrath D.E."/>
            <person name="Sieber C.M.K."/>
            <person name="Emerson J.B."/>
            <person name="Anantharaman K."/>
            <person name="Thomas B.C."/>
            <person name="Malmstrom R."/>
            <person name="Stieglmeier M."/>
            <person name="Klingl A."/>
            <person name="Woyke T."/>
            <person name="Ryan C.M."/>
            <person name="Banfield J.F."/>
        </authorList>
    </citation>
    <scope>NUCLEOTIDE SEQUENCE [LARGE SCALE GENOMIC DNA]</scope>
</reference>
<keyword evidence="4 9" id="KW-0812">Transmembrane</keyword>
<accession>A0A2M6XSZ4</accession>
<dbReference type="GO" id="GO:0008320">
    <property type="term" value="F:protein transmembrane transporter activity"/>
    <property type="evidence" value="ECO:0007669"/>
    <property type="project" value="UniProtKB-UniRule"/>
</dbReference>
<dbReference type="InterPro" id="IPR038379">
    <property type="entry name" value="SecE_sf"/>
</dbReference>
<dbReference type="EMBL" id="PEXX01000028">
    <property type="protein sequence ID" value="PIU10757.1"/>
    <property type="molecule type" value="Genomic_DNA"/>
</dbReference>
<dbReference type="GO" id="GO:0065002">
    <property type="term" value="P:intracellular protein transmembrane transport"/>
    <property type="evidence" value="ECO:0007669"/>
    <property type="project" value="UniProtKB-UniRule"/>
</dbReference>
<evidence type="ECO:0000256" key="2">
    <source>
        <dbReference type="ARBA" id="ARBA00022448"/>
    </source>
</evidence>
<keyword evidence="8 9" id="KW-0472">Membrane</keyword>
<dbReference type="InterPro" id="IPR001901">
    <property type="entry name" value="Translocase_SecE/Sec61-g"/>
</dbReference>
<evidence type="ECO:0000256" key="3">
    <source>
        <dbReference type="ARBA" id="ARBA00022475"/>
    </source>
</evidence>
<keyword evidence="3 9" id="KW-1003">Cell membrane</keyword>
<name>A0A2M6XSZ4_9BACT</name>
<evidence type="ECO:0000313" key="10">
    <source>
        <dbReference type="EMBL" id="PIU10757.1"/>
    </source>
</evidence>
<sequence length="59" mass="6713">MNKLIQYIKDSKTELKKVVWPTKKQIINHTALVIGFSLALAVFLGIIDYALNKTLEIIL</sequence>
<evidence type="ECO:0000256" key="4">
    <source>
        <dbReference type="ARBA" id="ARBA00022692"/>
    </source>
</evidence>
<comment type="subcellular location">
    <subcellularLocation>
        <location evidence="9">Cell membrane</location>
        <topology evidence="9">Single-pass membrane protein</topology>
    </subcellularLocation>
    <subcellularLocation>
        <location evidence="1">Membrane</location>
    </subcellularLocation>
</comment>